<evidence type="ECO:0000313" key="1">
    <source>
        <dbReference type="EMBL" id="KAE9405676.1"/>
    </source>
</evidence>
<protein>
    <submittedName>
        <fullName evidence="1">Uncharacterized protein</fullName>
    </submittedName>
</protein>
<dbReference type="InterPro" id="IPR016727">
    <property type="entry name" value="ATPase_V0-cplx_dsu"/>
</dbReference>
<dbReference type="SUPFAM" id="SSF103486">
    <property type="entry name" value="V-type ATP synthase subunit C"/>
    <property type="match status" value="1"/>
</dbReference>
<name>A0A6A4I548_9AGAR</name>
<dbReference type="PANTHER" id="PTHR11028">
    <property type="entry name" value="VACUOLAR ATP SYNTHASE SUBUNIT AC39"/>
    <property type="match status" value="1"/>
</dbReference>
<dbReference type="InterPro" id="IPR036079">
    <property type="entry name" value="ATPase_csu/dsu_sf"/>
</dbReference>
<reference evidence="1" key="1">
    <citation type="journal article" date="2019" name="Environ. Microbiol.">
        <title>Fungal ecological strategies reflected in gene transcription - a case study of two litter decomposers.</title>
        <authorList>
            <person name="Barbi F."/>
            <person name="Kohler A."/>
            <person name="Barry K."/>
            <person name="Baskaran P."/>
            <person name="Daum C."/>
            <person name="Fauchery L."/>
            <person name="Ihrmark K."/>
            <person name="Kuo A."/>
            <person name="LaButti K."/>
            <person name="Lipzen A."/>
            <person name="Morin E."/>
            <person name="Grigoriev I.V."/>
            <person name="Henrissat B."/>
            <person name="Lindahl B."/>
            <person name="Martin F."/>
        </authorList>
    </citation>
    <scope>NUCLEOTIDE SEQUENCE</scope>
    <source>
        <strain evidence="1">JB14</strain>
    </source>
</reference>
<dbReference type="OrthoDB" id="10250083at2759"/>
<sequence>HDMTTDDFLANEPCQSLSAPIAEKTTQILVDQFKYLRNNTVEPLSKFFGLCYSPCVEELYQSVLVETPLARYFRDFLSTSDLDNLNIKIILNTVYEAYLEDFYFLDGMSRMLASIDSSGILSQLEDRFFQTKYCLKEQEIRNITCRSWSVSAQNAKDRIQDFIPIF</sequence>
<dbReference type="GO" id="GO:0033179">
    <property type="term" value="C:proton-transporting V-type ATPase, V0 domain"/>
    <property type="evidence" value="ECO:0007669"/>
    <property type="project" value="InterPro"/>
</dbReference>
<dbReference type="GO" id="GO:0046961">
    <property type="term" value="F:proton-transporting ATPase activity, rotational mechanism"/>
    <property type="evidence" value="ECO:0007669"/>
    <property type="project" value="InterPro"/>
</dbReference>
<dbReference type="Proteomes" id="UP000799118">
    <property type="component" value="Unassembled WGS sequence"/>
</dbReference>
<accession>A0A6A4I548</accession>
<evidence type="ECO:0000313" key="2">
    <source>
        <dbReference type="Proteomes" id="UP000799118"/>
    </source>
</evidence>
<gene>
    <name evidence="1" type="ORF">BT96DRAFT_915889</name>
</gene>
<dbReference type="EMBL" id="ML769407">
    <property type="protein sequence ID" value="KAE9405676.1"/>
    <property type="molecule type" value="Genomic_DNA"/>
</dbReference>
<dbReference type="AlphaFoldDB" id="A0A6A4I548"/>
<organism evidence="1 2">
    <name type="scientific">Gymnopus androsaceus JB14</name>
    <dbReference type="NCBI Taxonomy" id="1447944"/>
    <lineage>
        <taxon>Eukaryota</taxon>
        <taxon>Fungi</taxon>
        <taxon>Dikarya</taxon>
        <taxon>Basidiomycota</taxon>
        <taxon>Agaricomycotina</taxon>
        <taxon>Agaricomycetes</taxon>
        <taxon>Agaricomycetidae</taxon>
        <taxon>Agaricales</taxon>
        <taxon>Marasmiineae</taxon>
        <taxon>Omphalotaceae</taxon>
        <taxon>Gymnopus</taxon>
    </lineage>
</organism>
<keyword evidence="2" id="KW-1185">Reference proteome</keyword>
<proteinExistence type="predicted"/>
<feature type="non-terminal residue" evidence="1">
    <location>
        <position position="1"/>
    </location>
</feature>